<evidence type="ECO:0000256" key="9">
    <source>
        <dbReference type="PIRNR" id="PIRNR006250"/>
    </source>
</evidence>
<dbReference type="InterPro" id="IPR004393">
    <property type="entry name" value="NadC"/>
</dbReference>
<evidence type="ECO:0000259" key="11">
    <source>
        <dbReference type="Pfam" id="PF02749"/>
    </source>
</evidence>
<feature type="domain" description="Quinolinate phosphoribosyl transferase N-terminal" evidence="11">
    <location>
        <begin position="25"/>
        <end position="109"/>
    </location>
</feature>
<comment type="pathway">
    <text evidence="2">Cofactor biosynthesis; NAD(+) biosynthesis; nicotinate D-ribonucleotide from quinolinate: step 1/1.</text>
</comment>
<sequence>MRDPINTIISDNVRVALAEDIAGGDITALLIDEQKTASAEVITREPAIISGVRWVNETFFQVDPNIQVQWHVTDGDQVKADQLLFTATGTARNLLTAERTALNFLQTLSATATVTAHYAKILEPYPTKILDTRKTIPGLRVAQKQAVLDGGGTNHRIGLDDAFLIKENHILSCGSIAQAVLSAKKLAPGKPIEVEVESIQELEQALSAQADIIMLDNFDLAMMEQAVKITAKRAKLEASGEMNAETLTAVAKTGVDYISSGSLTKHIQAVNLSMRFKNN</sequence>
<dbReference type="SUPFAM" id="SSF51690">
    <property type="entry name" value="Nicotinate/Quinolinate PRTase C-terminal domain-like"/>
    <property type="match status" value="1"/>
</dbReference>
<dbReference type="RefSeq" id="WP_069312703.1">
    <property type="nucleotide sequence ID" value="NZ_MDTU01000001.1"/>
</dbReference>
<evidence type="ECO:0000256" key="3">
    <source>
        <dbReference type="ARBA" id="ARBA00009400"/>
    </source>
</evidence>
<dbReference type="InterPro" id="IPR022412">
    <property type="entry name" value="Quinolinate_PRibosylTrfase_N"/>
</dbReference>
<comment type="function">
    <text evidence="1">Involved in the catabolism of quinolinic acid (QA).</text>
</comment>
<dbReference type="EC" id="2.4.2.19" evidence="4"/>
<gene>
    <name evidence="12" type="ORF">BGC07_08185</name>
</gene>
<name>A0ABX3A3T8_9GAMM</name>
<protein>
    <recommendedName>
        <fullName evidence="4">nicotinate-nucleotide diphosphorylase (carboxylating)</fullName>
        <ecNumber evidence="4">2.4.2.19</ecNumber>
    </recommendedName>
    <alternativeName>
        <fullName evidence="8">Quinolinate phosphoribosyltransferase [decarboxylating]</fullName>
    </alternativeName>
</protein>
<dbReference type="InterPro" id="IPR002638">
    <property type="entry name" value="Quinolinate_PRibosylTrfase_C"/>
</dbReference>
<dbReference type="PANTHER" id="PTHR32179">
    <property type="entry name" value="NICOTINATE-NUCLEOTIDE PYROPHOSPHORYLASE [CARBOXYLATING]"/>
    <property type="match status" value="1"/>
</dbReference>
<dbReference type="Gene3D" id="3.90.1170.20">
    <property type="entry name" value="Quinolinate phosphoribosyl transferase, N-terminal domain"/>
    <property type="match status" value="1"/>
</dbReference>
<evidence type="ECO:0000256" key="8">
    <source>
        <dbReference type="ARBA" id="ARBA00033102"/>
    </source>
</evidence>
<accession>A0ABX3A3T8</accession>
<organism evidence="12 13">
    <name type="scientific">Piscirickettsia litoralis</name>
    <dbReference type="NCBI Taxonomy" id="1891921"/>
    <lineage>
        <taxon>Bacteria</taxon>
        <taxon>Pseudomonadati</taxon>
        <taxon>Pseudomonadota</taxon>
        <taxon>Gammaproteobacteria</taxon>
        <taxon>Thiotrichales</taxon>
        <taxon>Piscirickettsiaceae</taxon>
        <taxon>Piscirickettsia</taxon>
    </lineage>
</organism>
<evidence type="ECO:0000256" key="5">
    <source>
        <dbReference type="ARBA" id="ARBA00022642"/>
    </source>
</evidence>
<dbReference type="InterPro" id="IPR037128">
    <property type="entry name" value="Quinolinate_PRibosylTase_N_sf"/>
</dbReference>
<feature type="domain" description="Quinolinate phosphoribosyl transferase C-terminal" evidence="10">
    <location>
        <begin position="112"/>
        <end position="275"/>
    </location>
</feature>
<reference evidence="12 13" key="1">
    <citation type="submission" date="2016-08" db="EMBL/GenBank/DDBJ databases">
        <title>Draft genome sequence of Candidatus Piscirickettsia litoralis, from seawater.</title>
        <authorList>
            <person name="Wan X."/>
            <person name="Lee A.J."/>
            <person name="Hou S."/>
            <person name="Donachie S.P."/>
        </authorList>
    </citation>
    <scope>NUCLEOTIDE SEQUENCE [LARGE SCALE GENOMIC DNA]</scope>
    <source>
        <strain evidence="12 13">Y2</strain>
    </source>
</reference>
<dbReference type="Pfam" id="PF01729">
    <property type="entry name" value="QRPTase_C"/>
    <property type="match status" value="1"/>
</dbReference>
<evidence type="ECO:0000256" key="2">
    <source>
        <dbReference type="ARBA" id="ARBA00004893"/>
    </source>
</evidence>
<dbReference type="EMBL" id="MDTU01000001">
    <property type="protein sequence ID" value="ODN42907.1"/>
    <property type="molecule type" value="Genomic_DNA"/>
</dbReference>
<keyword evidence="5" id="KW-0662">Pyridine nucleotide biosynthesis</keyword>
<dbReference type="InterPro" id="IPR027277">
    <property type="entry name" value="NadC/ModD"/>
</dbReference>
<keyword evidence="13" id="KW-1185">Reference proteome</keyword>
<dbReference type="SUPFAM" id="SSF54675">
    <property type="entry name" value="Nicotinate/Quinolinate PRTase N-terminal domain-like"/>
    <property type="match status" value="1"/>
</dbReference>
<keyword evidence="6 9" id="KW-0328">Glycosyltransferase</keyword>
<dbReference type="Pfam" id="PF02749">
    <property type="entry name" value="QRPTase_N"/>
    <property type="match status" value="1"/>
</dbReference>
<dbReference type="CDD" id="cd01572">
    <property type="entry name" value="QPRTase"/>
    <property type="match status" value="1"/>
</dbReference>
<dbReference type="PANTHER" id="PTHR32179:SF3">
    <property type="entry name" value="NICOTINATE-NUCLEOTIDE PYROPHOSPHORYLASE [CARBOXYLATING]"/>
    <property type="match status" value="1"/>
</dbReference>
<evidence type="ECO:0000259" key="10">
    <source>
        <dbReference type="Pfam" id="PF01729"/>
    </source>
</evidence>
<dbReference type="Proteomes" id="UP000094329">
    <property type="component" value="Unassembled WGS sequence"/>
</dbReference>
<evidence type="ECO:0000256" key="4">
    <source>
        <dbReference type="ARBA" id="ARBA00011944"/>
    </source>
</evidence>
<comment type="caution">
    <text evidence="12">The sequence shown here is derived from an EMBL/GenBank/DDBJ whole genome shotgun (WGS) entry which is preliminary data.</text>
</comment>
<dbReference type="PIRSF" id="PIRSF006250">
    <property type="entry name" value="NadC_ModD"/>
    <property type="match status" value="1"/>
</dbReference>
<evidence type="ECO:0000313" key="13">
    <source>
        <dbReference type="Proteomes" id="UP000094329"/>
    </source>
</evidence>
<comment type="similarity">
    <text evidence="3 9">Belongs to the NadC/ModD family.</text>
</comment>
<evidence type="ECO:0000256" key="6">
    <source>
        <dbReference type="ARBA" id="ARBA00022676"/>
    </source>
</evidence>
<dbReference type="InterPro" id="IPR013785">
    <property type="entry name" value="Aldolase_TIM"/>
</dbReference>
<dbReference type="Gene3D" id="3.20.20.70">
    <property type="entry name" value="Aldolase class I"/>
    <property type="match status" value="1"/>
</dbReference>
<dbReference type="NCBIfam" id="TIGR00078">
    <property type="entry name" value="nadC"/>
    <property type="match status" value="1"/>
</dbReference>
<evidence type="ECO:0000313" key="12">
    <source>
        <dbReference type="EMBL" id="ODN42907.1"/>
    </source>
</evidence>
<proteinExistence type="inferred from homology"/>
<evidence type="ECO:0000256" key="7">
    <source>
        <dbReference type="ARBA" id="ARBA00022679"/>
    </source>
</evidence>
<evidence type="ECO:0000256" key="1">
    <source>
        <dbReference type="ARBA" id="ARBA00003237"/>
    </source>
</evidence>
<dbReference type="InterPro" id="IPR036068">
    <property type="entry name" value="Nicotinate_pribotase-like_C"/>
</dbReference>
<keyword evidence="7 9" id="KW-0808">Transferase</keyword>